<evidence type="ECO:0008006" key="6">
    <source>
        <dbReference type="Google" id="ProtNLM"/>
    </source>
</evidence>
<dbReference type="OrthoDB" id="436553at2759"/>
<dbReference type="InterPro" id="IPR012295">
    <property type="entry name" value="TBP_dom_sf"/>
</dbReference>
<feature type="compositionally biased region" description="Polar residues" evidence="3">
    <location>
        <begin position="449"/>
        <end position="458"/>
    </location>
</feature>
<evidence type="ECO:0000256" key="2">
    <source>
        <dbReference type="SAM" id="Coils"/>
    </source>
</evidence>
<dbReference type="Gene3D" id="3.30.310.10">
    <property type="entry name" value="TATA-Binding Protein"/>
    <property type="match status" value="1"/>
</dbReference>
<dbReference type="Proteomes" id="UP000007800">
    <property type="component" value="Unassembled WGS sequence"/>
</dbReference>
<dbReference type="GO" id="GO:0007131">
    <property type="term" value="P:reciprocal meiotic recombination"/>
    <property type="evidence" value="ECO:0007669"/>
    <property type="project" value="TreeGrafter"/>
</dbReference>
<keyword evidence="5" id="KW-1185">Reference proteome</keyword>
<gene>
    <name evidence="4" type="ORF">Pmar_PMAR017132</name>
</gene>
<dbReference type="AlphaFoldDB" id="C5LSN3"/>
<dbReference type="EMBL" id="GG685191">
    <property type="protein sequence ID" value="EER00274.1"/>
    <property type="molecule type" value="Genomic_DNA"/>
</dbReference>
<evidence type="ECO:0000256" key="1">
    <source>
        <dbReference type="ARBA" id="ARBA00023054"/>
    </source>
</evidence>
<accession>C5LSN3</accession>
<proteinExistence type="predicted"/>
<name>C5LSN3_PERM5</name>
<keyword evidence="1 2" id="KW-0175">Coiled coil</keyword>
<dbReference type="RefSeq" id="XP_002767556.1">
    <property type="nucleotide sequence ID" value="XM_002767510.1"/>
</dbReference>
<evidence type="ECO:0000256" key="3">
    <source>
        <dbReference type="SAM" id="MobiDB-lite"/>
    </source>
</evidence>
<dbReference type="InParanoid" id="C5LSN3"/>
<dbReference type="PANTHER" id="PTHR23160:SF7">
    <property type="entry name" value="MYOSIN HEAVY CHAIN-RELATED PROTEIN"/>
    <property type="match status" value="1"/>
</dbReference>
<feature type="coiled-coil region" evidence="2">
    <location>
        <begin position="253"/>
        <end position="416"/>
    </location>
</feature>
<dbReference type="OMA" id="DWGRTEV"/>
<evidence type="ECO:0000313" key="4">
    <source>
        <dbReference type="EMBL" id="EER00274.1"/>
    </source>
</evidence>
<feature type="compositionally biased region" description="Basic residues" evidence="3">
    <location>
        <begin position="168"/>
        <end position="179"/>
    </location>
</feature>
<dbReference type="GeneID" id="9050016"/>
<organism evidence="5">
    <name type="scientific">Perkinsus marinus (strain ATCC 50983 / TXsc)</name>
    <dbReference type="NCBI Taxonomy" id="423536"/>
    <lineage>
        <taxon>Eukaryota</taxon>
        <taxon>Sar</taxon>
        <taxon>Alveolata</taxon>
        <taxon>Perkinsozoa</taxon>
        <taxon>Perkinsea</taxon>
        <taxon>Perkinsida</taxon>
        <taxon>Perkinsidae</taxon>
        <taxon>Perkinsus</taxon>
    </lineage>
</organism>
<dbReference type="Gene3D" id="2.60.40.1230">
    <property type="match status" value="1"/>
</dbReference>
<evidence type="ECO:0000313" key="5">
    <source>
        <dbReference type="Proteomes" id="UP000007800"/>
    </source>
</evidence>
<protein>
    <recommendedName>
        <fullName evidence="6">Clathrin adaptor alpha/beta/gamma-adaptin appendage Ig-like subdomain domain-containing protein</fullName>
    </recommendedName>
</protein>
<feature type="region of interest" description="Disordered" evidence="3">
    <location>
        <begin position="127"/>
        <end position="218"/>
    </location>
</feature>
<sequence>MSAATVVSGSVAGGGNRSIPARVVVSEQERHNAEDLAFDLRQMVRNGHINEPQCKDLKEQCELEFSRWESLAQQAANREDFEEFERLTEIAHKLGDALRVYDDASRGDAGDDSTRLDRGLSLGGQSAVAPLAASPGTFRDTNRNDAPLTSPVADADQPPPPSGNAEKKSRKKKKKHQRKQSVESFEDFGGSARGGPQQPEPTFPTFEGADAWGTVFPDPAPVVAPSPVNDPNAAVLPGSGVGVGPLPEPEPAKDEAAEKVKALEEENNDLHEQVETLSRQLTVAQSGMAMLQEQLTAAQKTITQQEHEHAQLVDRLGKSVQIITKLRPMQGKAEVLEERLKAANEESSSQQAQLTQKDKVIKTLEAQLESKSKLLTETRQKLFSERDRVLAMNQEIASLRVANDEVQQEADQLAARAGVREKQLQRMRYIVDASGLVEEDSSGAPPTTGILSQIGNTAPDLRTSSGMMTMRGMPYSQASLSQRQHMLAGTMNSIPDTTPNGTLDYATPSRDSLTRIQSQATVADMKDPLFFRQTNDIDWGRTEVHALAQPISDQYRLMLQCGSGEYSGCVFEDNAVSLRMHCSVQGLGIDLKFELFNKGASPLVQANLIAEPRKVSALDFAIEPVPSRSPVVMGGSKREFTGRLLVRSPYEFPPVMCINYVLSDGSPINNYIRIPLPIVKVARPASPSSTVFFEHWRSEKFSLCEVTSRISLRNEFTQAGGLATLANALEFGGNMARLAGLDSTARSVVVVGVIPFETPVEVMIRVELSARHPGEARVEVRTPNMILSRAVRNAIGEVLSTWTA</sequence>
<feature type="region of interest" description="Disordered" evidence="3">
    <location>
        <begin position="439"/>
        <end position="458"/>
    </location>
</feature>
<dbReference type="PANTHER" id="PTHR23160">
    <property type="entry name" value="SYNAPTONEMAL COMPLEX PROTEIN-RELATED"/>
    <property type="match status" value="1"/>
</dbReference>
<reference evidence="4 5" key="1">
    <citation type="submission" date="2008-07" db="EMBL/GenBank/DDBJ databases">
        <authorList>
            <person name="El-Sayed N."/>
            <person name="Caler E."/>
            <person name="Inman J."/>
            <person name="Amedeo P."/>
            <person name="Hass B."/>
            <person name="Wortman J."/>
        </authorList>
    </citation>
    <scope>NUCLEOTIDE SEQUENCE [LARGE SCALE GENOMIC DNA]</scope>
    <source>
        <strain evidence="5">ATCC 50983 / TXsc</strain>
    </source>
</reference>